<proteinExistence type="predicted"/>
<dbReference type="RefSeq" id="WP_091261446.1">
    <property type="nucleotide sequence ID" value="NZ_FNDE01000056.1"/>
</dbReference>
<dbReference type="OrthoDB" id="2989634at2"/>
<name>A0A1G8F587_ANETH</name>
<accession>A0A1G8F587</accession>
<evidence type="ECO:0000313" key="2">
    <source>
        <dbReference type="Proteomes" id="UP000198956"/>
    </source>
</evidence>
<organism evidence="1 2">
    <name type="scientific">Aneurinibacillus thermoaerophilus</name>
    <dbReference type="NCBI Taxonomy" id="143495"/>
    <lineage>
        <taxon>Bacteria</taxon>
        <taxon>Bacillati</taxon>
        <taxon>Bacillota</taxon>
        <taxon>Bacilli</taxon>
        <taxon>Bacillales</taxon>
        <taxon>Paenibacillaceae</taxon>
        <taxon>Aneurinibacillus group</taxon>
        <taxon>Aneurinibacillus</taxon>
    </lineage>
</organism>
<sequence>MNTILQSMDVGPIGTVTLSNGAVLEVPRLTNAKLIKIVKFIGVDGMKLYKQFRFIMSDPTMDESEKWTMFFMNLPEEVVVRVLAILLDIEAEQALQLDPVETLEIIEVYVDKANLGKAFTSVRGLAKKLFNIEIPDMKTLLKRFEEQTPGNESLNSSSEE</sequence>
<reference evidence="1 2" key="1">
    <citation type="submission" date="2016-10" db="EMBL/GenBank/DDBJ databases">
        <authorList>
            <person name="de Groot N.N."/>
        </authorList>
    </citation>
    <scope>NUCLEOTIDE SEQUENCE [LARGE SCALE GENOMIC DNA]</scope>
    <source>
        <strain evidence="1 2">L 420-91</strain>
    </source>
</reference>
<gene>
    <name evidence="1" type="ORF">SAMN04489735_105616</name>
</gene>
<dbReference type="Proteomes" id="UP000198956">
    <property type="component" value="Unassembled WGS sequence"/>
</dbReference>
<evidence type="ECO:0000313" key="1">
    <source>
        <dbReference type="EMBL" id="SDH77267.1"/>
    </source>
</evidence>
<dbReference type="AlphaFoldDB" id="A0A1G8F587"/>
<protein>
    <submittedName>
        <fullName evidence="1">Uncharacterized protein</fullName>
    </submittedName>
</protein>
<dbReference type="EMBL" id="FNDE01000056">
    <property type="protein sequence ID" value="SDH77267.1"/>
    <property type="molecule type" value="Genomic_DNA"/>
</dbReference>